<proteinExistence type="predicted"/>
<protein>
    <submittedName>
        <fullName evidence="1">Uncharacterized protein</fullName>
    </submittedName>
</protein>
<dbReference type="AlphaFoldDB" id="A0A6S7JY95"/>
<reference evidence="1" key="1">
    <citation type="submission" date="2020-04" db="EMBL/GenBank/DDBJ databases">
        <authorList>
            <person name="Alioto T."/>
            <person name="Alioto T."/>
            <person name="Gomez Garrido J."/>
        </authorList>
    </citation>
    <scope>NUCLEOTIDE SEQUENCE</scope>
    <source>
        <strain evidence="1">A484AB</strain>
    </source>
</reference>
<name>A0A6S7JY95_PARCT</name>
<organism evidence="1 2">
    <name type="scientific">Paramuricea clavata</name>
    <name type="common">Red gorgonian</name>
    <name type="synonym">Violescent sea-whip</name>
    <dbReference type="NCBI Taxonomy" id="317549"/>
    <lineage>
        <taxon>Eukaryota</taxon>
        <taxon>Metazoa</taxon>
        <taxon>Cnidaria</taxon>
        <taxon>Anthozoa</taxon>
        <taxon>Octocorallia</taxon>
        <taxon>Malacalcyonacea</taxon>
        <taxon>Plexauridae</taxon>
        <taxon>Paramuricea</taxon>
    </lineage>
</organism>
<evidence type="ECO:0000313" key="1">
    <source>
        <dbReference type="EMBL" id="CAB4036817.1"/>
    </source>
</evidence>
<feature type="non-terminal residue" evidence="1">
    <location>
        <position position="1"/>
    </location>
</feature>
<evidence type="ECO:0000313" key="2">
    <source>
        <dbReference type="Proteomes" id="UP001152795"/>
    </source>
</evidence>
<accession>A0A6S7JY95</accession>
<dbReference type="Proteomes" id="UP001152795">
    <property type="component" value="Unassembled WGS sequence"/>
</dbReference>
<gene>
    <name evidence="1" type="ORF">PACLA_8A039397</name>
</gene>
<dbReference type="EMBL" id="CACRXK020022445">
    <property type="protein sequence ID" value="CAB4036817.1"/>
    <property type="molecule type" value="Genomic_DNA"/>
</dbReference>
<comment type="caution">
    <text evidence="1">The sequence shown here is derived from an EMBL/GenBank/DDBJ whole genome shotgun (WGS) entry which is preliminary data.</text>
</comment>
<keyword evidence="2" id="KW-1185">Reference proteome</keyword>
<sequence length="432" mass="50380">MPESVTGEVLSESTKQLRAELRAKNNILTNTCAQIASIKVQQVTTHMPFEVVADHIKLKEARKQSVASVAESQDESLYWFTEDEKYLSSIRENDGIRLQLEAISQLVESKNQELVGLIAEKERKQANEERRVRNAHESRKKCTKCGGYVAQIVHLKTKEKEYKEKKRALKQECERLQKQLDASWSTIHLWENAIEQEKEGHKNALCDLEDKFNNSERRVHDLMEENENLIHEKNFQLTTRRDLEKELQEKITTLHKRTNDLQTENQSLVGAVVELKRMFKDSEGRVHDLMEENENLTHERNFELTTRRGLENEVEQRTNAFESAQRRIANQRKIHDDMVNRSNELEDQVEQQKAALDVVNTELVTARADQDTVNTELVRVRTERDAARTQINNLHLFSGALQHLVNQFQRRLQDSEDREGNDLALRDELLEI</sequence>